<evidence type="ECO:0000313" key="3">
    <source>
        <dbReference type="Proteomes" id="UP000027734"/>
    </source>
</evidence>
<dbReference type="Proteomes" id="UP000027734">
    <property type="component" value="Unassembled WGS sequence"/>
</dbReference>
<evidence type="ECO:0000313" key="2">
    <source>
        <dbReference type="EMBL" id="KEJ87931.1"/>
    </source>
</evidence>
<feature type="signal peptide" evidence="1">
    <location>
        <begin position="1"/>
        <end position="20"/>
    </location>
</feature>
<dbReference type="InterPro" id="IPR046705">
    <property type="entry name" value="DUF6778"/>
</dbReference>
<reference evidence="2 3" key="1">
    <citation type="submission" date="2014-01" db="EMBL/GenBank/DDBJ databases">
        <title>Sulfitobacter donghicola JCM 14565 Genome Sequencing.</title>
        <authorList>
            <person name="Lai Q."/>
            <person name="Hong Z."/>
        </authorList>
    </citation>
    <scope>NUCLEOTIDE SEQUENCE [LARGE SCALE GENOMIC DNA]</scope>
    <source>
        <strain evidence="2 3">JCM 14565</strain>
    </source>
</reference>
<keyword evidence="3" id="KW-1185">Reference proteome</keyword>
<name>A0A073IEL9_9RHOB</name>
<evidence type="ECO:0000256" key="1">
    <source>
        <dbReference type="SAM" id="SignalP"/>
    </source>
</evidence>
<comment type="caution">
    <text evidence="2">The sequence shown here is derived from an EMBL/GenBank/DDBJ whole genome shotgun (WGS) entry which is preliminary data.</text>
</comment>
<evidence type="ECO:0008006" key="4">
    <source>
        <dbReference type="Google" id="ProtNLM"/>
    </source>
</evidence>
<protein>
    <recommendedName>
        <fullName evidence="4">Lipoprotein</fullName>
    </recommendedName>
</protein>
<dbReference type="PROSITE" id="PS51257">
    <property type="entry name" value="PROKAR_LIPOPROTEIN"/>
    <property type="match status" value="1"/>
</dbReference>
<proteinExistence type="predicted"/>
<dbReference type="OrthoDB" id="7836640at2"/>
<dbReference type="RefSeq" id="WP_025057703.1">
    <property type="nucleotide sequence ID" value="NZ_JAMC01000011.1"/>
</dbReference>
<dbReference type="eggNOG" id="ENOG5031MX4">
    <property type="taxonomic scope" value="Bacteria"/>
</dbReference>
<keyword evidence="1" id="KW-0732">Signal</keyword>
<sequence length="247" mass="26971">MKMIKLACALSIGAALSACGGADIVSRDAPFSEQQPPRATYSQTDVSIVSESNVRRTVRTVSEQKQAPRTILPAAILRQINVAKVNVSVPTSLKVSEANRYYPNGDIVWREDPIGNRHAQVSKIVHDAMTAGVSTFQGPVPVLLDIEVVRFHALSEKARYTVGGDHHIVFKMVLRDAATGEFLSEPRQITTDLEAFGGQQAISAEARGLTQKVRISGHLAEVIRQEMTEPAGYKNASFGFYQLVNRI</sequence>
<accession>A0A073IEL9</accession>
<dbReference type="STRING" id="1300350.Z948_186"/>
<dbReference type="EMBL" id="JAMC01000011">
    <property type="protein sequence ID" value="KEJ87931.1"/>
    <property type="molecule type" value="Genomic_DNA"/>
</dbReference>
<dbReference type="AlphaFoldDB" id="A0A073IEL9"/>
<organism evidence="2 3">
    <name type="scientific">Sulfitobacter donghicola DSW-25 = KCTC 12864 = JCM 14565</name>
    <dbReference type="NCBI Taxonomy" id="1300350"/>
    <lineage>
        <taxon>Bacteria</taxon>
        <taxon>Pseudomonadati</taxon>
        <taxon>Pseudomonadota</taxon>
        <taxon>Alphaproteobacteria</taxon>
        <taxon>Rhodobacterales</taxon>
        <taxon>Roseobacteraceae</taxon>
        <taxon>Sulfitobacter</taxon>
    </lineage>
</organism>
<gene>
    <name evidence="2" type="ORF">DSW25_04260</name>
</gene>
<feature type="chain" id="PRO_5001689623" description="Lipoprotein" evidence="1">
    <location>
        <begin position="21"/>
        <end position="247"/>
    </location>
</feature>
<dbReference type="Pfam" id="PF20569">
    <property type="entry name" value="DUF6778"/>
    <property type="match status" value="1"/>
</dbReference>